<evidence type="ECO:0000256" key="2">
    <source>
        <dbReference type="ARBA" id="ARBA00006219"/>
    </source>
</evidence>
<feature type="domain" description="Maltokinase N-terminal cap" evidence="15">
    <location>
        <begin position="12"/>
        <end position="96"/>
    </location>
</feature>
<evidence type="ECO:0000256" key="11">
    <source>
        <dbReference type="ARBA" id="ARBA00023056"/>
    </source>
</evidence>
<keyword evidence="8" id="KW-0547">Nucleotide-binding</keyword>
<proteinExistence type="inferred from homology"/>
<comment type="similarity">
    <text evidence="2">Belongs to the aminoglycoside phosphotransferase family.</text>
</comment>
<keyword evidence="11" id="KW-0320">Glycogen biosynthesis</keyword>
<sequence>MADVMDLPFTDWLPRQRWYAGRTRQLTGVAPRVAVPLGDQDGLGLDLVLLEASFAQGPPERYQVIVRWRDQPVDAYPAIATIGPAGGRIGYDALYDAEAARHLLELIATTTTRGETVFAAEPGVTLPVDAQPRMSGAEQSNTSVIFGRAAMLKVFRRVTAGINPDIELNRVLGRAGNRHVARLLGSVETSWDGEPFALAMVNEFAADATEGWDMAVAETRDLRADGDFSAEARQLGEAVASVHAGLSQQLGTQSVPFPLAVLSERLAAAADAVDQLRQHVPSIEALYRRLAGQQITVQRVHGDLHLGQVLRTAQGWLVIDFEGEPGQPLDERRRPDSPVRDVAGMLRSFDYAAHKWLAEGAGSGSVDAARAWVRRAEDAFCAGYAAVAGADPRDAADLLAAYELDKAIYEAAYEARYRPGWLPIPMGAISRLLS</sequence>
<evidence type="ECO:0000313" key="17">
    <source>
        <dbReference type="Proteomes" id="UP001241092"/>
    </source>
</evidence>
<dbReference type="InterPro" id="IPR040999">
    <property type="entry name" value="Mak_N_cap"/>
</dbReference>
<keyword evidence="12" id="KW-0119">Carbohydrate metabolism</keyword>
<evidence type="ECO:0000256" key="9">
    <source>
        <dbReference type="ARBA" id="ARBA00022777"/>
    </source>
</evidence>
<comment type="catalytic activity">
    <reaction evidence="14">
        <text>D-maltose + ATP = alpha-maltose 1-phosphate + ADP + H(+)</text>
        <dbReference type="Rhea" id="RHEA:31915"/>
        <dbReference type="ChEBI" id="CHEBI:15378"/>
        <dbReference type="ChEBI" id="CHEBI:17306"/>
        <dbReference type="ChEBI" id="CHEBI:30616"/>
        <dbReference type="ChEBI" id="CHEBI:63576"/>
        <dbReference type="ChEBI" id="CHEBI:456216"/>
        <dbReference type="EC" id="2.7.1.175"/>
    </reaction>
</comment>
<keyword evidence="10" id="KW-0067">ATP-binding</keyword>
<reference evidence="16" key="1">
    <citation type="submission" date="2023-03" db="EMBL/GenBank/DDBJ databases">
        <title>Draft genome sequence of a Mycolicibacterium mageritense strain H4_3_1 isolated from a hybrid biological-inorganic system reactor.</title>
        <authorList>
            <person name="Feng X."/>
            <person name="Kazama D."/>
            <person name="Sato K."/>
            <person name="Kobayashi H."/>
        </authorList>
    </citation>
    <scope>NUCLEOTIDE SEQUENCE</scope>
    <source>
        <strain evidence="16">H4_3_1</strain>
    </source>
</reference>
<evidence type="ECO:0000259" key="15">
    <source>
        <dbReference type="Pfam" id="PF18085"/>
    </source>
</evidence>
<evidence type="ECO:0000256" key="10">
    <source>
        <dbReference type="ARBA" id="ARBA00022840"/>
    </source>
</evidence>
<evidence type="ECO:0000313" key="16">
    <source>
        <dbReference type="EMBL" id="BDY27951.1"/>
    </source>
</evidence>
<dbReference type="Proteomes" id="UP001241092">
    <property type="component" value="Chromosome"/>
</dbReference>
<dbReference type="GO" id="GO:0005524">
    <property type="term" value="F:ATP binding"/>
    <property type="evidence" value="ECO:0007669"/>
    <property type="project" value="UniProtKB-KW"/>
</dbReference>
<organism evidence="16 17">
    <name type="scientific">Mycolicibacterium mageritense</name>
    <name type="common">Mycobacterium mageritense</name>
    <dbReference type="NCBI Taxonomy" id="53462"/>
    <lineage>
        <taxon>Bacteria</taxon>
        <taxon>Bacillati</taxon>
        <taxon>Actinomycetota</taxon>
        <taxon>Actinomycetes</taxon>
        <taxon>Mycobacteriales</taxon>
        <taxon>Mycobacteriaceae</taxon>
        <taxon>Mycolicibacterium</taxon>
    </lineage>
</organism>
<dbReference type="AlphaFoldDB" id="A0AAI8TT59"/>
<evidence type="ECO:0000256" key="8">
    <source>
        <dbReference type="ARBA" id="ARBA00022741"/>
    </source>
</evidence>
<evidence type="ECO:0000256" key="6">
    <source>
        <dbReference type="ARBA" id="ARBA00022600"/>
    </source>
</evidence>
<dbReference type="SUPFAM" id="SSF56112">
    <property type="entry name" value="Protein kinase-like (PK-like)"/>
    <property type="match status" value="1"/>
</dbReference>
<evidence type="ECO:0000256" key="14">
    <source>
        <dbReference type="ARBA" id="ARBA00049067"/>
    </source>
</evidence>
<dbReference type="GO" id="GO:0005978">
    <property type="term" value="P:glycogen biosynthetic process"/>
    <property type="evidence" value="ECO:0007669"/>
    <property type="project" value="UniProtKB-KW"/>
</dbReference>
<dbReference type="InterPro" id="IPR011009">
    <property type="entry name" value="Kinase-like_dom_sf"/>
</dbReference>
<evidence type="ECO:0000256" key="12">
    <source>
        <dbReference type="ARBA" id="ARBA00023277"/>
    </source>
</evidence>
<dbReference type="GO" id="GO:0016301">
    <property type="term" value="F:kinase activity"/>
    <property type="evidence" value="ECO:0007669"/>
    <property type="project" value="UniProtKB-KW"/>
</dbReference>
<evidence type="ECO:0000256" key="1">
    <source>
        <dbReference type="ARBA" id="ARBA00004964"/>
    </source>
</evidence>
<gene>
    <name evidence="16" type="primary">mak_2</name>
    <name evidence="16" type="ORF">hbim_01881</name>
</gene>
<dbReference type="Gene3D" id="3.90.1200.10">
    <property type="match status" value="1"/>
</dbReference>
<keyword evidence="7 16" id="KW-0808">Transferase</keyword>
<accession>A0AAI8TT59</accession>
<name>A0AAI8TT59_MYCME</name>
<dbReference type="EMBL" id="AP027452">
    <property type="protein sequence ID" value="BDY27951.1"/>
    <property type="molecule type" value="Genomic_DNA"/>
</dbReference>
<evidence type="ECO:0000256" key="7">
    <source>
        <dbReference type="ARBA" id="ARBA00022679"/>
    </source>
</evidence>
<evidence type="ECO:0000256" key="4">
    <source>
        <dbReference type="ARBA" id="ARBA00011962"/>
    </source>
</evidence>
<comment type="subunit">
    <text evidence="3">Monomer.</text>
</comment>
<evidence type="ECO:0000256" key="13">
    <source>
        <dbReference type="ARBA" id="ARBA00031251"/>
    </source>
</evidence>
<keyword evidence="6" id="KW-0321">Glycogen metabolism</keyword>
<evidence type="ECO:0000256" key="5">
    <source>
        <dbReference type="ARBA" id="ARBA00013882"/>
    </source>
</evidence>
<keyword evidence="9" id="KW-0418">Kinase</keyword>
<evidence type="ECO:0000256" key="3">
    <source>
        <dbReference type="ARBA" id="ARBA00011245"/>
    </source>
</evidence>
<protein>
    <recommendedName>
        <fullName evidence="5">Maltokinase</fullName>
        <ecNumber evidence="4">2.7.1.175</ecNumber>
    </recommendedName>
    <alternativeName>
        <fullName evidence="13">Maltose-1-phosphate synthase</fullName>
    </alternativeName>
</protein>
<dbReference type="Pfam" id="PF18085">
    <property type="entry name" value="Mak_N_cap"/>
    <property type="match status" value="1"/>
</dbReference>
<comment type="pathway">
    <text evidence="1">Glycan biosynthesis; glycogen biosynthesis.</text>
</comment>
<dbReference type="EC" id="2.7.1.175" evidence="4"/>